<dbReference type="CDD" id="cd07205">
    <property type="entry name" value="Pat_PNPLA6_PNPLA7_NTE1_like"/>
    <property type="match status" value="1"/>
</dbReference>
<evidence type="ECO:0000313" key="8">
    <source>
        <dbReference type="Proteomes" id="UP000823936"/>
    </source>
</evidence>
<evidence type="ECO:0000256" key="1">
    <source>
        <dbReference type="ARBA" id="ARBA00022801"/>
    </source>
</evidence>
<dbReference type="PROSITE" id="PS51635">
    <property type="entry name" value="PNPLA"/>
    <property type="match status" value="1"/>
</dbReference>
<dbReference type="Pfam" id="PF01734">
    <property type="entry name" value="Patatin"/>
    <property type="match status" value="1"/>
</dbReference>
<evidence type="ECO:0000259" key="6">
    <source>
        <dbReference type="PROSITE" id="PS51635"/>
    </source>
</evidence>
<name>A0A9D1PRV1_9SPIO</name>
<feature type="active site" description="Proton acceptor" evidence="4">
    <location>
        <position position="209"/>
    </location>
</feature>
<protein>
    <submittedName>
        <fullName evidence="7">Patatin-like phospholipase family protein</fullName>
    </submittedName>
</protein>
<keyword evidence="1 4" id="KW-0378">Hydrolase</keyword>
<dbReference type="GO" id="GO:0016042">
    <property type="term" value="P:lipid catabolic process"/>
    <property type="evidence" value="ECO:0007669"/>
    <property type="project" value="UniProtKB-UniRule"/>
</dbReference>
<keyword evidence="3 4" id="KW-0443">Lipid metabolism</keyword>
<evidence type="ECO:0000313" key="7">
    <source>
        <dbReference type="EMBL" id="HIV98541.1"/>
    </source>
</evidence>
<reference evidence="7" key="2">
    <citation type="submission" date="2021-04" db="EMBL/GenBank/DDBJ databases">
        <authorList>
            <person name="Gilroy R."/>
        </authorList>
    </citation>
    <scope>NUCLEOTIDE SEQUENCE</scope>
    <source>
        <strain evidence="7">Gambia11-129</strain>
    </source>
</reference>
<feature type="signal peptide" evidence="5">
    <location>
        <begin position="1"/>
        <end position="21"/>
    </location>
</feature>
<dbReference type="SUPFAM" id="SSF52151">
    <property type="entry name" value="FabD/lysophospholipase-like"/>
    <property type="match status" value="1"/>
</dbReference>
<evidence type="ECO:0000256" key="3">
    <source>
        <dbReference type="ARBA" id="ARBA00023098"/>
    </source>
</evidence>
<dbReference type="GO" id="GO:0016787">
    <property type="term" value="F:hydrolase activity"/>
    <property type="evidence" value="ECO:0007669"/>
    <property type="project" value="UniProtKB-UniRule"/>
</dbReference>
<reference evidence="7" key="1">
    <citation type="journal article" date="2021" name="PeerJ">
        <title>Extensive microbial diversity within the chicken gut microbiome revealed by metagenomics and culture.</title>
        <authorList>
            <person name="Gilroy R."/>
            <person name="Ravi A."/>
            <person name="Getino M."/>
            <person name="Pursley I."/>
            <person name="Horton D.L."/>
            <person name="Alikhan N.F."/>
            <person name="Baker D."/>
            <person name="Gharbi K."/>
            <person name="Hall N."/>
            <person name="Watson M."/>
            <person name="Adriaenssens E.M."/>
            <person name="Foster-Nyarko E."/>
            <person name="Jarju S."/>
            <person name="Secka A."/>
            <person name="Antonio M."/>
            <person name="Oren A."/>
            <person name="Chaudhuri R.R."/>
            <person name="La Ragione R."/>
            <person name="Hildebrand F."/>
            <person name="Pallen M.J."/>
        </authorList>
    </citation>
    <scope>NUCLEOTIDE SEQUENCE</scope>
    <source>
        <strain evidence="7">Gambia11-129</strain>
    </source>
</reference>
<accession>A0A9D1PRV1</accession>
<evidence type="ECO:0000256" key="2">
    <source>
        <dbReference type="ARBA" id="ARBA00022963"/>
    </source>
</evidence>
<dbReference type="Gene3D" id="3.40.1090.10">
    <property type="entry name" value="Cytosolic phospholipase A2 catalytic domain"/>
    <property type="match status" value="2"/>
</dbReference>
<dbReference type="InterPro" id="IPR050301">
    <property type="entry name" value="NTE"/>
</dbReference>
<evidence type="ECO:0000256" key="4">
    <source>
        <dbReference type="PROSITE-ProRule" id="PRU01161"/>
    </source>
</evidence>
<proteinExistence type="predicted"/>
<dbReference type="AlphaFoldDB" id="A0A9D1PRV1"/>
<keyword evidence="2 4" id="KW-0442">Lipid degradation</keyword>
<organism evidence="7 8">
    <name type="scientific">Candidatus Ornithospirochaeta avicola</name>
    <dbReference type="NCBI Taxonomy" id="2840896"/>
    <lineage>
        <taxon>Bacteria</taxon>
        <taxon>Pseudomonadati</taxon>
        <taxon>Spirochaetota</taxon>
        <taxon>Spirochaetia</taxon>
        <taxon>Spirochaetales</taxon>
        <taxon>Spirochaetaceae</taxon>
        <taxon>Spirochaetaceae incertae sedis</taxon>
        <taxon>Candidatus Ornithospirochaeta</taxon>
    </lineage>
</organism>
<feature type="short sequence motif" description="DGA/G" evidence="4">
    <location>
        <begin position="209"/>
        <end position="211"/>
    </location>
</feature>
<dbReference type="PANTHER" id="PTHR14226:SF29">
    <property type="entry name" value="NEUROPATHY TARGET ESTERASE SWS"/>
    <property type="match status" value="1"/>
</dbReference>
<feature type="active site" description="Nucleophile" evidence="4">
    <location>
        <position position="61"/>
    </location>
</feature>
<feature type="domain" description="PNPLA" evidence="6">
    <location>
        <begin position="28"/>
        <end position="222"/>
    </location>
</feature>
<dbReference type="PANTHER" id="PTHR14226">
    <property type="entry name" value="NEUROPATHY TARGET ESTERASE/SWISS CHEESE D.MELANOGASTER"/>
    <property type="match status" value="1"/>
</dbReference>
<feature type="chain" id="PRO_5038887522" evidence="5">
    <location>
        <begin position="22"/>
        <end position="729"/>
    </location>
</feature>
<dbReference type="EMBL" id="DXHU01000006">
    <property type="protein sequence ID" value="HIV98541.1"/>
    <property type="molecule type" value="Genomic_DNA"/>
</dbReference>
<feature type="short sequence motif" description="GXSXG" evidence="4">
    <location>
        <begin position="59"/>
        <end position="63"/>
    </location>
</feature>
<sequence length="729" mass="80589">MLRKFITSLFLLIAISTAAFSKEPTLALVLSGGGAKGIAHIAVIEELEKRSIVPDMVIGTSMGALIGCFYAAGYSSDEIEEIIADEGDVMSLFMHFNARSNIEDLRGGKLDIETNIANIGFSSDSFGTSSGVIDDQMISAFLRKNLSKVLDVDDFSNLSIPFYAVGTDYITGEEIVFSSGDLFTAIRASMSLPIIFNAVTLEDGRVVVDGGMVDNLPVDLAHEKGADIVLAVDIKNASAAVESIKSDDVMSFSGSVIRFLDLISQSNTLESYENADYLITLDAVNNNYDTLEFGKWREIIETGREEVQKYGETFDELEEELGDKEYIEYVPYSGIEDYTIENIVYPGLEDYKDYFDFFIGKKADKALMNEFERTLKEIRDREHFMNLSYSVKDAVIYVKSTDYKEAQYSLSLGASVNLVAAGDFRDGSFSLSLLPKFDILFDIFLSEHKGEILTGLDFDEATSLLFSYYYRFGKITSVFADFSAGVGSYSSIAKKSLLKTTSDTTDFSLRLRGGVSFQTDFNFIAELSVGFDYFYLEKLYSPSGMEERSSWNIFAPVFSAYIEYDALSDDLLSSGVEVIADASVNMAPPLSYSASLSLSSRIPSFIDNTAFLLEYSFYSIRGDKNLSSSFGLTQAFSLSRDDMCLALGIRGVVAEDVFVDGLIYAEGFEKARTNAPYLWSDALPAPFVMMDDYDIGFIVKVGYNTDFGQIAFKMNFSVKGAYTIGVSFK</sequence>
<gene>
    <name evidence="7" type="ORF">IAB12_02025</name>
</gene>
<dbReference type="Proteomes" id="UP000823936">
    <property type="component" value="Unassembled WGS sequence"/>
</dbReference>
<dbReference type="InterPro" id="IPR016035">
    <property type="entry name" value="Acyl_Trfase/lysoPLipase"/>
</dbReference>
<evidence type="ECO:0000256" key="5">
    <source>
        <dbReference type="SAM" id="SignalP"/>
    </source>
</evidence>
<dbReference type="InterPro" id="IPR002641">
    <property type="entry name" value="PNPLA_dom"/>
</dbReference>
<comment type="caution">
    <text evidence="7">The sequence shown here is derived from an EMBL/GenBank/DDBJ whole genome shotgun (WGS) entry which is preliminary data.</text>
</comment>
<keyword evidence="5" id="KW-0732">Signal</keyword>
<feature type="short sequence motif" description="GXGXXG" evidence="4">
    <location>
        <begin position="32"/>
        <end position="37"/>
    </location>
</feature>